<reference evidence="1" key="1">
    <citation type="submission" date="2021-01" db="EMBL/GenBank/DDBJ databases">
        <authorList>
            <person name="Kaushik A."/>
        </authorList>
    </citation>
    <scope>NUCLEOTIDE SEQUENCE</scope>
    <source>
        <strain evidence="1">AG1-1C</strain>
    </source>
</reference>
<dbReference type="AlphaFoldDB" id="A0A8H3A3A4"/>
<evidence type="ECO:0000313" key="1">
    <source>
        <dbReference type="EMBL" id="CAE6384732.1"/>
    </source>
</evidence>
<evidence type="ECO:0000313" key="2">
    <source>
        <dbReference type="Proteomes" id="UP000663846"/>
    </source>
</evidence>
<proteinExistence type="predicted"/>
<gene>
    <name evidence="1" type="ORF">RDB_LOCUS38173</name>
</gene>
<comment type="caution">
    <text evidence="1">The sequence shown here is derived from an EMBL/GenBank/DDBJ whole genome shotgun (WGS) entry which is preliminary data.</text>
</comment>
<organism evidence="1 2">
    <name type="scientific">Rhizoctonia solani</name>
    <dbReference type="NCBI Taxonomy" id="456999"/>
    <lineage>
        <taxon>Eukaryota</taxon>
        <taxon>Fungi</taxon>
        <taxon>Dikarya</taxon>
        <taxon>Basidiomycota</taxon>
        <taxon>Agaricomycotina</taxon>
        <taxon>Agaricomycetes</taxon>
        <taxon>Cantharellales</taxon>
        <taxon>Ceratobasidiaceae</taxon>
        <taxon>Rhizoctonia</taxon>
    </lineage>
</organism>
<dbReference type="Proteomes" id="UP000663846">
    <property type="component" value="Unassembled WGS sequence"/>
</dbReference>
<accession>A0A8H3A3A4</accession>
<name>A0A8H3A3A4_9AGAM</name>
<dbReference type="EMBL" id="CAJMWS010000236">
    <property type="protein sequence ID" value="CAE6384732.1"/>
    <property type="molecule type" value="Genomic_DNA"/>
</dbReference>
<protein>
    <submittedName>
        <fullName evidence="1">Uncharacterized protein</fullName>
    </submittedName>
</protein>
<sequence length="89" mass="10080">MPLDGEDEVTWFPPYTLLKDEVPGGCKLMSKSVWKSTIYVRTMYVAPLRIAVSFAFMSKGELIELDNDMISYNYFEDVELFAAVGNGLN</sequence>